<name>A0A7J9UX11_9MICO</name>
<proteinExistence type="predicted"/>
<evidence type="ECO:0000313" key="4">
    <source>
        <dbReference type="Proteomes" id="UP000429644"/>
    </source>
</evidence>
<accession>A0A7J9UX11</accession>
<reference evidence="3 4" key="1">
    <citation type="submission" date="2019-10" db="EMBL/GenBank/DDBJ databases">
        <title>Georgenia wutianyii sp. nov. and Georgenia yuyongxinii sp. nov. isolated from plateau pika (Ochotona curzoniae) in the Qinghai-Tibet plateau of China.</title>
        <authorList>
            <person name="Tian Z."/>
        </authorList>
    </citation>
    <scope>NUCLEOTIDE SEQUENCE [LARGE SCALE GENOMIC DNA]</scope>
    <source>
        <strain evidence="3 4">JCM 15130</strain>
    </source>
</reference>
<dbReference type="Pfam" id="PF13560">
    <property type="entry name" value="HTH_31"/>
    <property type="match status" value="1"/>
</dbReference>
<protein>
    <submittedName>
        <fullName evidence="3">Helix-turn-helix domain-containing protein</fullName>
    </submittedName>
</protein>
<dbReference type="OrthoDB" id="3518652at2"/>
<comment type="caution">
    <text evidence="3">The sequence shown here is derived from an EMBL/GenBank/DDBJ whole genome shotgun (WGS) entry which is preliminary data.</text>
</comment>
<evidence type="ECO:0000256" key="1">
    <source>
        <dbReference type="SAM" id="MobiDB-lite"/>
    </source>
</evidence>
<keyword evidence="4" id="KW-1185">Reference proteome</keyword>
<dbReference type="CDD" id="cd00093">
    <property type="entry name" value="HTH_XRE"/>
    <property type="match status" value="1"/>
</dbReference>
<dbReference type="InterPro" id="IPR041413">
    <property type="entry name" value="MLTR_LBD"/>
</dbReference>
<dbReference type="Proteomes" id="UP000429644">
    <property type="component" value="Unassembled WGS sequence"/>
</dbReference>
<dbReference type="GO" id="GO:0003677">
    <property type="term" value="F:DNA binding"/>
    <property type="evidence" value="ECO:0007669"/>
    <property type="project" value="InterPro"/>
</dbReference>
<dbReference type="Pfam" id="PF17765">
    <property type="entry name" value="MLTR_LBD"/>
    <property type="match status" value="1"/>
</dbReference>
<dbReference type="PANTHER" id="PTHR35010">
    <property type="entry name" value="BLL4672 PROTEIN-RELATED"/>
    <property type="match status" value="1"/>
</dbReference>
<dbReference type="Gene3D" id="3.30.450.180">
    <property type="match status" value="1"/>
</dbReference>
<feature type="domain" description="HTH cro/C1-type" evidence="2">
    <location>
        <begin position="10"/>
        <end position="83"/>
    </location>
</feature>
<dbReference type="PANTHER" id="PTHR35010:SF2">
    <property type="entry name" value="BLL4672 PROTEIN"/>
    <property type="match status" value="1"/>
</dbReference>
<dbReference type="SUPFAM" id="SSF47413">
    <property type="entry name" value="lambda repressor-like DNA-binding domains"/>
    <property type="match status" value="1"/>
</dbReference>
<evidence type="ECO:0000259" key="2">
    <source>
        <dbReference type="SMART" id="SM00530"/>
    </source>
</evidence>
<dbReference type="Gene3D" id="1.10.260.40">
    <property type="entry name" value="lambda repressor-like DNA-binding domains"/>
    <property type="match status" value="1"/>
</dbReference>
<dbReference type="EMBL" id="WHPD01002332">
    <property type="protein sequence ID" value="MPV89157.1"/>
    <property type="molecule type" value="Genomic_DNA"/>
</dbReference>
<dbReference type="InterPro" id="IPR001387">
    <property type="entry name" value="Cro/C1-type_HTH"/>
</dbReference>
<sequence>MDIREEVRQFLATRRARLSPEQAGVQTFGGRRRVPGLRREEVAQLAGVSTEYFTRLEKGNLRGVSDGVLAAVARALQLDEIETAHLFDLARAANGPRERTSRRPAQQVVRPSVQRLLDSVTGAAAFLRNGRLDILATNPLGRALYAPVLDDPRRPANLARFIYLTPERAAAFYRDWEGIALDAVGSLRAEAGRTPDDPELARLVAELSLHSEPFRVRWAAHDVRAYRTGIQRFHHPVVGDLDLGFDVLELVTDPGQFLVAYTAESGSPSAEKLDLLASWSASVTRETAAPDRRRPPGPSADGGDTAESAAAGR</sequence>
<dbReference type="InterPro" id="IPR010982">
    <property type="entry name" value="Lambda_DNA-bd_dom_sf"/>
</dbReference>
<dbReference type="SMART" id="SM00530">
    <property type="entry name" value="HTH_XRE"/>
    <property type="match status" value="1"/>
</dbReference>
<evidence type="ECO:0000313" key="3">
    <source>
        <dbReference type="EMBL" id="MPV89157.1"/>
    </source>
</evidence>
<dbReference type="RefSeq" id="WP_152231855.1">
    <property type="nucleotide sequence ID" value="NZ_BAAAOT010000017.1"/>
</dbReference>
<feature type="region of interest" description="Disordered" evidence="1">
    <location>
        <begin position="284"/>
        <end position="313"/>
    </location>
</feature>
<organism evidence="3 4">
    <name type="scientific">Georgenia ruanii</name>
    <dbReference type="NCBI Taxonomy" id="348442"/>
    <lineage>
        <taxon>Bacteria</taxon>
        <taxon>Bacillati</taxon>
        <taxon>Actinomycetota</taxon>
        <taxon>Actinomycetes</taxon>
        <taxon>Micrococcales</taxon>
        <taxon>Bogoriellaceae</taxon>
        <taxon>Georgenia</taxon>
    </lineage>
</organism>
<dbReference type="AlphaFoldDB" id="A0A7J9UX11"/>
<gene>
    <name evidence="3" type="ORF">GB882_10805</name>
</gene>